<dbReference type="SUPFAM" id="SSF52047">
    <property type="entry name" value="RNI-like"/>
    <property type="match status" value="1"/>
</dbReference>
<dbReference type="Proteomes" id="UP000313359">
    <property type="component" value="Unassembled WGS sequence"/>
</dbReference>
<dbReference type="Gene3D" id="3.80.10.10">
    <property type="entry name" value="Ribonuclease Inhibitor"/>
    <property type="match status" value="1"/>
</dbReference>
<name>A0A5C2SCN5_9APHY</name>
<organism evidence="1 2">
    <name type="scientific">Lentinus tigrinus ALCF2SS1-6</name>
    <dbReference type="NCBI Taxonomy" id="1328759"/>
    <lineage>
        <taxon>Eukaryota</taxon>
        <taxon>Fungi</taxon>
        <taxon>Dikarya</taxon>
        <taxon>Basidiomycota</taxon>
        <taxon>Agaricomycotina</taxon>
        <taxon>Agaricomycetes</taxon>
        <taxon>Polyporales</taxon>
        <taxon>Polyporaceae</taxon>
        <taxon>Lentinus</taxon>
    </lineage>
</organism>
<keyword evidence="2" id="KW-1185">Reference proteome</keyword>
<dbReference type="STRING" id="1328759.A0A5C2SCN5"/>
<evidence type="ECO:0000313" key="1">
    <source>
        <dbReference type="EMBL" id="RPD59106.1"/>
    </source>
</evidence>
<proteinExistence type="predicted"/>
<dbReference type="EMBL" id="ML122271">
    <property type="protein sequence ID" value="RPD59106.1"/>
    <property type="molecule type" value="Genomic_DNA"/>
</dbReference>
<evidence type="ECO:0008006" key="3">
    <source>
        <dbReference type="Google" id="ProtNLM"/>
    </source>
</evidence>
<gene>
    <name evidence="1" type="ORF">L227DRAFT_576334</name>
</gene>
<protein>
    <recommendedName>
        <fullName evidence="3">F-box domain-containing protein</fullName>
    </recommendedName>
</protein>
<sequence length="328" mass="37082">MPSLRTLALDRVLLPPSPLWASNLEDLSMRDTIPSLQDMLDLLEQCTSLRTLLVDGYHTWPEDDSRPDHEPVSLPSLKLLDVRTQPLPASEDLLANLILPDAATLRLEVDMMTDDAHPVQLPDMRLCPNIPCIRGLKRIEVLWSNRNCILIRGFRNAQEHVAPDIEVVISAASDFLDLPYDWYLDLSQVEVLVFRLGGMGANSFESWDILQNFPELTTFRLIEPDAPSLFGLLNGLMDTREVQMPDQAGTQRNHRLCPRLHTLELFDFRWTAEIGAAMENMVAVRQTFEPKAFRFLDVYNAKDGPTGHHFVGPHDANVSQVLVVTNAE</sequence>
<evidence type="ECO:0000313" key="2">
    <source>
        <dbReference type="Proteomes" id="UP000313359"/>
    </source>
</evidence>
<accession>A0A5C2SCN5</accession>
<reference evidence="1" key="1">
    <citation type="journal article" date="2018" name="Genome Biol. Evol.">
        <title>Genomics and development of Lentinus tigrinus, a white-rot wood-decaying mushroom with dimorphic fruiting bodies.</title>
        <authorList>
            <person name="Wu B."/>
            <person name="Xu Z."/>
            <person name="Knudson A."/>
            <person name="Carlson A."/>
            <person name="Chen N."/>
            <person name="Kovaka S."/>
            <person name="LaButti K."/>
            <person name="Lipzen A."/>
            <person name="Pennachio C."/>
            <person name="Riley R."/>
            <person name="Schakwitz W."/>
            <person name="Umezawa K."/>
            <person name="Ohm R.A."/>
            <person name="Grigoriev I.V."/>
            <person name="Nagy L.G."/>
            <person name="Gibbons J."/>
            <person name="Hibbett D."/>
        </authorList>
    </citation>
    <scope>NUCLEOTIDE SEQUENCE [LARGE SCALE GENOMIC DNA]</scope>
    <source>
        <strain evidence="1">ALCF2SS1-6</strain>
    </source>
</reference>
<dbReference type="InterPro" id="IPR032675">
    <property type="entry name" value="LRR_dom_sf"/>
</dbReference>
<dbReference type="AlphaFoldDB" id="A0A5C2SCN5"/>
<dbReference type="OrthoDB" id="2800666at2759"/>